<gene>
    <name evidence="1" type="ORF">RJ641_000145</name>
</gene>
<accession>A0AAN8WE41</accession>
<sequence>MDLTSDQIKVSPRATKPDFVFYDFAFWVAELGRRPGIKAIREEELAEPPPGYHSTVLMKKHEARSLTTCEEIEGQLCDYIGSQFEKKVFVSGPILPDPATAPLEQKWDQWLSGFQT</sequence>
<comment type="caution">
    <text evidence="1">The sequence shown here is derived from an EMBL/GenBank/DDBJ whole genome shotgun (WGS) entry which is preliminary data.</text>
</comment>
<dbReference type="SUPFAM" id="SSF53756">
    <property type="entry name" value="UDP-Glycosyltransferase/glycogen phosphorylase"/>
    <property type="match status" value="1"/>
</dbReference>
<reference evidence="1 2" key="1">
    <citation type="submission" date="2023-12" db="EMBL/GenBank/DDBJ databases">
        <title>A high-quality genome assembly for Dillenia turbinata (Dilleniales).</title>
        <authorList>
            <person name="Chanderbali A."/>
        </authorList>
    </citation>
    <scope>NUCLEOTIDE SEQUENCE [LARGE SCALE GENOMIC DNA]</scope>
    <source>
        <strain evidence="1">LSX21</strain>
        <tissue evidence="1">Leaf</tissue>
    </source>
</reference>
<dbReference type="Proteomes" id="UP001370490">
    <property type="component" value="Unassembled WGS sequence"/>
</dbReference>
<organism evidence="1 2">
    <name type="scientific">Dillenia turbinata</name>
    <dbReference type="NCBI Taxonomy" id="194707"/>
    <lineage>
        <taxon>Eukaryota</taxon>
        <taxon>Viridiplantae</taxon>
        <taxon>Streptophyta</taxon>
        <taxon>Embryophyta</taxon>
        <taxon>Tracheophyta</taxon>
        <taxon>Spermatophyta</taxon>
        <taxon>Magnoliopsida</taxon>
        <taxon>eudicotyledons</taxon>
        <taxon>Gunneridae</taxon>
        <taxon>Pentapetalae</taxon>
        <taxon>Dilleniales</taxon>
        <taxon>Dilleniaceae</taxon>
        <taxon>Dillenia</taxon>
    </lineage>
</organism>
<dbReference type="AlphaFoldDB" id="A0AAN8WE41"/>
<evidence type="ECO:0000313" key="2">
    <source>
        <dbReference type="Proteomes" id="UP001370490"/>
    </source>
</evidence>
<dbReference type="EMBL" id="JBAMMX010000001">
    <property type="protein sequence ID" value="KAK6946672.1"/>
    <property type="molecule type" value="Genomic_DNA"/>
</dbReference>
<evidence type="ECO:0000313" key="1">
    <source>
        <dbReference type="EMBL" id="KAK6946672.1"/>
    </source>
</evidence>
<proteinExistence type="predicted"/>
<name>A0AAN8WE41_9MAGN</name>
<protein>
    <submittedName>
        <fullName evidence="1">Uncharacterized protein</fullName>
    </submittedName>
</protein>
<keyword evidence="2" id="KW-1185">Reference proteome</keyword>